<dbReference type="AlphaFoldDB" id="A0A176WNC8"/>
<evidence type="ECO:0000256" key="2">
    <source>
        <dbReference type="ARBA" id="ARBA00022670"/>
    </source>
</evidence>
<comment type="similarity">
    <text evidence="1 7">Belongs to the peptidase A1 family.</text>
</comment>
<dbReference type="EMBL" id="LVLJ01000465">
    <property type="protein sequence ID" value="OAE33955.1"/>
    <property type="molecule type" value="Genomic_DNA"/>
</dbReference>
<dbReference type="InterPro" id="IPR001969">
    <property type="entry name" value="Aspartic_peptidase_AS"/>
</dbReference>
<proteinExistence type="inferred from homology"/>
<evidence type="ECO:0000259" key="10">
    <source>
        <dbReference type="PROSITE" id="PS51767"/>
    </source>
</evidence>
<organism evidence="11 12">
    <name type="scientific">Marchantia polymorpha subsp. ruderalis</name>
    <dbReference type="NCBI Taxonomy" id="1480154"/>
    <lineage>
        <taxon>Eukaryota</taxon>
        <taxon>Viridiplantae</taxon>
        <taxon>Streptophyta</taxon>
        <taxon>Embryophyta</taxon>
        <taxon>Marchantiophyta</taxon>
        <taxon>Marchantiopsida</taxon>
        <taxon>Marchantiidae</taxon>
        <taxon>Marchantiales</taxon>
        <taxon>Marchantiaceae</taxon>
        <taxon>Marchantia</taxon>
    </lineage>
</organism>
<dbReference type="InterPro" id="IPR032799">
    <property type="entry name" value="TAXi_C"/>
</dbReference>
<dbReference type="CDD" id="cd05476">
    <property type="entry name" value="pepsin_A_like_plant"/>
    <property type="match status" value="1"/>
</dbReference>
<dbReference type="Proteomes" id="UP000077202">
    <property type="component" value="Unassembled WGS sequence"/>
</dbReference>
<evidence type="ECO:0000256" key="4">
    <source>
        <dbReference type="ARBA" id="ARBA00022801"/>
    </source>
</evidence>
<reference evidence="11" key="1">
    <citation type="submission" date="2016-03" db="EMBL/GenBank/DDBJ databases">
        <title>Mechanisms controlling the formation of the plant cell surface in tip-growing cells are functionally conserved among land plants.</title>
        <authorList>
            <person name="Honkanen S."/>
            <person name="Jones V.A."/>
            <person name="Morieri G."/>
            <person name="Champion C."/>
            <person name="Hetherington A.J."/>
            <person name="Kelly S."/>
            <person name="Saint-Marcoux D."/>
            <person name="Proust H."/>
            <person name="Prescott H."/>
            <person name="Dolan L."/>
        </authorList>
    </citation>
    <scope>NUCLEOTIDE SEQUENCE [LARGE SCALE GENOMIC DNA]</scope>
    <source>
        <tissue evidence="11">Whole gametophyte</tissue>
    </source>
</reference>
<accession>A0A176WNC8</accession>
<dbReference type="InterPro" id="IPR034161">
    <property type="entry name" value="Pepsin-like_plant"/>
</dbReference>
<dbReference type="SUPFAM" id="SSF50630">
    <property type="entry name" value="Acid proteases"/>
    <property type="match status" value="1"/>
</dbReference>
<keyword evidence="4 7" id="KW-0378">Hydrolase</keyword>
<sequence length="505" mass="53965">MSAMKSQSAMASSLVLCLVSLLMATISTTTCSPQELNPDVNSDPTDRPSGSTGRPETAEMSGGPWRSIQAEMVHKDHPLRAAPGSLSFKERAERDFQSSRRRLEVLRSRQERWLAGGGGLPTYVSNMTTSANEEEYVMMISLGTPAQNFLAIVDTGSDLTWLQCQPCADCFPQADPLYDPSRSSSHANLTCADSACQWFTSQYPDFTHPNCPLESGSSSNASCNFFYAYGDASNTTGDIAIDTIHLTSTDGAVVDVPNFLFGCSQSSFSDSGLFSNDGIVGLGRGGISFPTQLGASFGYIFSYCLVPATGVATQTSQLIFGSAATSNATGIQYTPILSNSTFYFVGLQAISVAGQPLGIPSSVFANNDTDSRTYFDSGATFTYLHPQALDALVTALVAAIPFPQIPITINGVDYCWNASGLTDADIAARVPTVSFNFTGANYDLSYDNTFLTFDDASFCLVIFSVPLGSASIIGNHQQRNVYMVYDLANSQIGFVPRNCDDSVSV</sequence>
<keyword evidence="5" id="KW-0325">Glycoprotein</keyword>
<dbReference type="PANTHER" id="PTHR47967">
    <property type="entry name" value="OS07G0603500 PROTEIN-RELATED"/>
    <property type="match status" value="1"/>
</dbReference>
<dbReference type="GO" id="GO:0005576">
    <property type="term" value="C:extracellular region"/>
    <property type="evidence" value="ECO:0007669"/>
    <property type="project" value="TreeGrafter"/>
</dbReference>
<feature type="region of interest" description="Disordered" evidence="8">
    <location>
        <begin position="31"/>
        <end position="62"/>
    </location>
</feature>
<feature type="chain" id="PRO_5008052619" description="Peptidase A1 domain-containing protein" evidence="9">
    <location>
        <begin position="32"/>
        <end position="505"/>
    </location>
</feature>
<evidence type="ECO:0000256" key="9">
    <source>
        <dbReference type="SAM" id="SignalP"/>
    </source>
</evidence>
<feature type="compositionally biased region" description="Polar residues" evidence="8">
    <location>
        <begin position="31"/>
        <end position="54"/>
    </location>
</feature>
<dbReference type="Gene3D" id="2.40.70.10">
    <property type="entry name" value="Acid Proteases"/>
    <property type="match status" value="2"/>
</dbReference>
<evidence type="ECO:0000256" key="6">
    <source>
        <dbReference type="PIRSR" id="PIRSR601461-1"/>
    </source>
</evidence>
<feature type="signal peptide" evidence="9">
    <location>
        <begin position="1"/>
        <end position="31"/>
    </location>
</feature>
<evidence type="ECO:0000256" key="3">
    <source>
        <dbReference type="ARBA" id="ARBA00022750"/>
    </source>
</evidence>
<dbReference type="InterPro" id="IPR032861">
    <property type="entry name" value="TAXi_N"/>
</dbReference>
<evidence type="ECO:0000313" key="11">
    <source>
        <dbReference type="EMBL" id="OAE33955.1"/>
    </source>
</evidence>
<evidence type="ECO:0000256" key="7">
    <source>
        <dbReference type="RuleBase" id="RU000454"/>
    </source>
</evidence>
<dbReference type="Pfam" id="PF14541">
    <property type="entry name" value="TAXi_C"/>
    <property type="match status" value="1"/>
</dbReference>
<evidence type="ECO:0000256" key="8">
    <source>
        <dbReference type="SAM" id="MobiDB-lite"/>
    </source>
</evidence>
<keyword evidence="12" id="KW-1185">Reference proteome</keyword>
<name>A0A176WNC8_MARPO</name>
<feature type="active site" evidence="6">
    <location>
        <position position="154"/>
    </location>
</feature>
<keyword evidence="2 7" id="KW-0645">Protease</keyword>
<keyword evidence="9" id="KW-0732">Signal</keyword>
<dbReference type="GO" id="GO:0006508">
    <property type="term" value="P:proteolysis"/>
    <property type="evidence" value="ECO:0007669"/>
    <property type="project" value="UniProtKB-KW"/>
</dbReference>
<dbReference type="InterPro" id="IPR021109">
    <property type="entry name" value="Peptidase_aspartic_dom_sf"/>
</dbReference>
<evidence type="ECO:0000256" key="1">
    <source>
        <dbReference type="ARBA" id="ARBA00007447"/>
    </source>
</evidence>
<dbReference type="InterPro" id="IPR001461">
    <property type="entry name" value="Aspartic_peptidase_A1"/>
</dbReference>
<dbReference type="PROSITE" id="PS00141">
    <property type="entry name" value="ASP_PROTEASE"/>
    <property type="match status" value="1"/>
</dbReference>
<dbReference type="GO" id="GO:0004190">
    <property type="term" value="F:aspartic-type endopeptidase activity"/>
    <property type="evidence" value="ECO:0007669"/>
    <property type="project" value="UniProtKB-KW"/>
</dbReference>
<gene>
    <name evidence="11" type="ORF">AXG93_3005s1010</name>
</gene>
<evidence type="ECO:0000313" key="12">
    <source>
        <dbReference type="Proteomes" id="UP000077202"/>
    </source>
</evidence>
<feature type="active site" evidence="6">
    <location>
        <position position="376"/>
    </location>
</feature>
<dbReference type="PANTHER" id="PTHR47967:SF128">
    <property type="entry name" value="ASPARTIC PROTEINASE CDR1-LIKE"/>
    <property type="match status" value="1"/>
</dbReference>
<feature type="domain" description="Peptidase A1" evidence="10">
    <location>
        <begin position="136"/>
        <end position="495"/>
    </location>
</feature>
<protein>
    <recommendedName>
        <fullName evidence="10">Peptidase A1 domain-containing protein</fullName>
    </recommendedName>
</protein>
<keyword evidence="3 7" id="KW-0064">Aspartyl protease</keyword>
<dbReference type="Pfam" id="PF14543">
    <property type="entry name" value="TAXi_N"/>
    <property type="match status" value="1"/>
</dbReference>
<dbReference type="PROSITE" id="PS51767">
    <property type="entry name" value="PEPTIDASE_A1"/>
    <property type="match status" value="1"/>
</dbReference>
<dbReference type="InterPro" id="IPR051708">
    <property type="entry name" value="Plant_Aspart_Prot_A1"/>
</dbReference>
<comment type="caution">
    <text evidence="11">The sequence shown here is derived from an EMBL/GenBank/DDBJ whole genome shotgun (WGS) entry which is preliminary data.</text>
</comment>
<dbReference type="PRINTS" id="PR00792">
    <property type="entry name" value="PEPSIN"/>
</dbReference>
<dbReference type="InterPro" id="IPR033121">
    <property type="entry name" value="PEPTIDASE_A1"/>
</dbReference>
<evidence type="ECO:0000256" key="5">
    <source>
        <dbReference type="ARBA" id="ARBA00023180"/>
    </source>
</evidence>